<dbReference type="Pfam" id="PF14552">
    <property type="entry name" value="Tautomerase_2"/>
    <property type="match status" value="1"/>
</dbReference>
<gene>
    <name evidence="1" type="ORF">AS156_15935</name>
</gene>
<organism evidence="1 2">
    <name type="scientific">Bradyrhizobium macuxiense</name>
    <dbReference type="NCBI Taxonomy" id="1755647"/>
    <lineage>
        <taxon>Bacteria</taxon>
        <taxon>Pseudomonadati</taxon>
        <taxon>Pseudomonadota</taxon>
        <taxon>Alphaproteobacteria</taxon>
        <taxon>Hyphomicrobiales</taxon>
        <taxon>Nitrobacteraceae</taxon>
        <taxon>Bradyrhizobium</taxon>
    </lineage>
</organism>
<comment type="caution">
    <text evidence="1">The sequence shown here is derived from an EMBL/GenBank/DDBJ whole genome shotgun (WGS) entry which is preliminary data.</text>
</comment>
<dbReference type="Gene3D" id="3.30.429.10">
    <property type="entry name" value="Macrophage Migration Inhibitory Factor"/>
    <property type="match status" value="1"/>
</dbReference>
<dbReference type="EMBL" id="LNCU01000099">
    <property type="protein sequence ID" value="KWV49657.1"/>
    <property type="molecule type" value="Genomic_DNA"/>
</dbReference>
<keyword evidence="2" id="KW-1185">Reference proteome</keyword>
<evidence type="ECO:0000313" key="1">
    <source>
        <dbReference type="EMBL" id="KWV49657.1"/>
    </source>
</evidence>
<accession>A0A120FJW0</accession>
<dbReference type="InterPro" id="IPR037479">
    <property type="entry name" value="Tauto_MSAD"/>
</dbReference>
<dbReference type="PANTHER" id="PTHR38460:SF1">
    <property type="entry name" value="TAUTOMERASE YOLI-RELATED"/>
    <property type="match status" value="1"/>
</dbReference>
<dbReference type="InterPro" id="IPR014347">
    <property type="entry name" value="Tautomerase/MIF_sf"/>
</dbReference>
<dbReference type="AlphaFoldDB" id="A0A120FJW0"/>
<evidence type="ECO:0000313" key="2">
    <source>
        <dbReference type="Proteomes" id="UP000057737"/>
    </source>
</evidence>
<proteinExistence type="predicted"/>
<dbReference type="PANTHER" id="PTHR38460">
    <property type="entry name" value="TAUTOMERASE YOLI-RELATED"/>
    <property type="match status" value="1"/>
</dbReference>
<name>A0A120FJW0_9BRAD</name>
<dbReference type="SUPFAM" id="SSF55331">
    <property type="entry name" value="Tautomerase/MIF"/>
    <property type="match status" value="1"/>
</dbReference>
<reference evidence="1 2" key="1">
    <citation type="submission" date="2015-11" db="EMBL/GenBank/DDBJ databases">
        <title>Draft Genome Sequence of the Strain BR 10303 (Bradyrhizobium sp.) isolated from nodules of Centrolobium paraense.</title>
        <authorList>
            <person name="Zelli J.E."/>
            <person name="Simoes-Araujo J.L."/>
            <person name="Barauna A.C."/>
            <person name="Silva K."/>
        </authorList>
    </citation>
    <scope>NUCLEOTIDE SEQUENCE [LARGE SCALE GENOMIC DNA]</scope>
    <source>
        <strain evidence="1 2">BR 10303</strain>
    </source>
</reference>
<dbReference type="RefSeq" id="WP_066512466.1">
    <property type="nucleotide sequence ID" value="NZ_LNCU01000099.1"/>
</dbReference>
<dbReference type="OrthoDB" id="9804765at2"/>
<dbReference type="Proteomes" id="UP000057737">
    <property type="component" value="Unassembled WGS sequence"/>
</dbReference>
<sequence>MPFVHVSLRAGKPATYREAILDNLYRAMRETLDVPEGDEFMTISEHDATNFRYGNAYGVERSADTVYIQITVFSSRTAEQKKALFGRIAGLLGETPGIRPEDIFIVVLDAARENWSVGHGVQFANTPHVGISTSAL</sequence>
<protein>
    <submittedName>
        <fullName evidence="1">4-oxalocrotonate tautomerase</fullName>
    </submittedName>
</protein>